<dbReference type="EMBL" id="MVGC01001569">
    <property type="protein sequence ID" value="RJE17128.1"/>
    <property type="molecule type" value="Genomic_DNA"/>
</dbReference>
<comment type="caution">
    <text evidence="1">The sequence shown here is derived from an EMBL/GenBank/DDBJ whole genome shotgun (WGS) entry which is preliminary data.</text>
</comment>
<feature type="non-terminal residue" evidence="1">
    <location>
        <position position="57"/>
    </location>
</feature>
<dbReference type="Proteomes" id="UP000266188">
    <property type="component" value="Unassembled WGS sequence"/>
</dbReference>
<evidence type="ECO:0000313" key="2">
    <source>
        <dbReference type="Proteomes" id="UP000266188"/>
    </source>
</evidence>
<evidence type="ECO:0000313" key="1">
    <source>
        <dbReference type="EMBL" id="RJE17128.1"/>
    </source>
</evidence>
<name>A0A3A2Z242_9EURO</name>
<keyword evidence="2" id="KW-1185">Reference proteome</keyword>
<accession>A0A3A2Z242</accession>
<gene>
    <name evidence="1" type="ORF">PHISCL_10535</name>
</gene>
<sequence>LITTEDPYKNGLEYDPPVFVKLSDWLVYLLVHVTHQNERAAHWQVDFNVDGNIRAQR</sequence>
<dbReference type="AlphaFoldDB" id="A0A3A2Z242"/>
<organism evidence="1 2">
    <name type="scientific">Aspergillus sclerotialis</name>
    <dbReference type="NCBI Taxonomy" id="2070753"/>
    <lineage>
        <taxon>Eukaryota</taxon>
        <taxon>Fungi</taxon>
        <taxon>Dikarya</taxon>
        <taxon>Ascomycota</taxon>
        <taxon>Pezizomycotina</taxon>
        <taxon>Eurotiomycetes</taxon>
        <taxon>Eurotiomycetidae</taxon>
        <taxon>Eurotiales</taxon>
        <taxon>Aspergillaceae</taxon>
        <taxon>Aspergillus</taxon>
        <taxon>Aspergillus subgen. Polypaecilum</taxon>
    </lineage>
</organism>
<feature type="non-terminal residue" evidence="1">
    <location>
        <position position="1"/>
    </location>
</feature>
<proteinExistence type="predicted"/>
<reference evidence="2" key="1">
    <citation type="submission" date="2017-02" db="EMBL/GenBank/DDBJ databases">
        <authorList>
            <person name="Tafer H."/>
            <person name="Lopandic K."/>
        </authorList>
    </citation>
    <scope>NUCLEOTIDE SEQUENCE [LARGE SCALE GENOMIC DNA]</scope>
    <source>
        <strain evidence="2">CBS 366.77</strain>
    </source>
</reference>
<protein>
    <submittedName>
        <fullName evidence="1">Uncharacterized protein</fullName>
    </submittedName>
</protein>